<proteinExistence type="predicted"/>
<comment type="caution">
    <text evidence="2">The sequence shown here is derived from an EMBL/GenBank/DDBJ whole genome shotgun (WGS) entry which is preliminary data.</text>
</comment>
<reference evidence="2" key="2">
    <citation type="journal article" date="2019" name="IMA Fungus">
        <title>Genome sequencing and comparison of five Tilletia species to identify candidate genes for the detection of regulated species infecting wheat.</title>
        <authorList>
            <person name="Nguyen H.D.T."/>
            <person name="Sultana T."/>
            <person name="Kesanakurti P."/>
            <person name="Hambleton S."/>
        </authorList>
    </citation>
    <scope>NUCLEOTIDE SEQUENCE</scope>
    <source>
        <strain evidence="2">DAOMC 238032</strain>
    </source>
</reference>
<protein>
    <submittedName>
        <fullName evidence="2">Uncharacterized protein</fullName>
    </submittedName>
</protein>
<organism evidence="2 3">
    <name type="scientific">Tilletia caries</name>
    <name type="common">wheat bunt fungus</name>
    <dbReference type="NCBI Taxonomy" id="13290"/>
    <lineage>
        <taxon>Eukaryota</taxon>
        <taxon>Fungi</taxon>
        <taxon>Dikarya</taxon>
        <taxon>Basidiomycota</taxon>
        <taxon>Ustilaginomycotina</taxon>
        <taxon>Exobasidiomycetes</taxon>
        <taxon>Tilletiales</taxon>
        <taxon>Tilletiaceae</taxon>
        <taxon>Tilletia</taxon>
    </lineage>
</organism>
<reference evidence="1" key="3">
    <citation type="submission" date="2020-10" db="EMBL/GenBank/DDBJ databases">
        <authorList>
            <person name="Sedaghatjoo S."/>
        </authorList>
    </citation>
    <scope>NUCLEOTIDE SEQUENCE</scope>
    <source>
        <strain evidence="1">AZH3</strain>
    </source>
</reference>
<accession>A0A177V174</accession>
<dbReference type="Proteomes" id="UP000836402">
    <property type="component" value="Unassembled WGS sequence"/>
</dbReference>
<reference evidence="2" key="1">
    <citation type="submission" date="2016-04" db="EMBL/GenBank/DDBJ databases">
        <authorList>
            <person name="Nguyen H.D."/>
            <person name="Kesanakurti P."/>
            <person name="Cullis J."/>
            <person name="Levesque C.A."/>
            <person name="Hambleton S."/>
        </authorList>
    </citation>
    <scope>NUCLEOTIDE SEQUENCE</scope>
    <source>
        <strain evidence="2">DAOMC 238032</strain>
    </source>
</reference>
<dbReference type="EMBL" id="LWDD02001222">
    <property type="protein sequence ID" value="KAE8250999.1"/>
    <property type="molecule type" value="Genomic_DNA"/>
</dbReference>
<evidence type="ECO:0000313" key="2">
    <source>
        <dbReference type="EMBL" id="KAE8250999.1"/>
    </source>
</evidence>
<evidence type="ECO:0000313" key="3">
    <source>
        <dbReference type="Proteomes" id="UP000077671"/>
    </source>
</evidence>
<evidence type="ECO:0000313" key="4">
    <source>
        <dbReference type="Proteomes" id="UP000836402"/>
    </source>
</evidence>
<keyword evidence="4" id="KW-1185">Reference proteome</keyword>
<dbReference type="AlphaFoldDB" id="A0A177V174"/>
<gene>
    <name evidence="2" type="ORF">A4X03_0g6424</name>
    <name evidence="1" type="ORF">JKIAZH3_G5195</name>
</gene>
<name>A0A177V174_9BASI</name>
<evidence type="ECO:0000313" key="1">
    <source>
        <dbReference type="EMBL" id="CAD6909248.1"/>
    </source>
</evidence>
<sequence length="502" mass="57333">MDLVQGSWLTPRSSTYPSRIFKYAYRGFGLRFLASFLSVLPTAPMSETTTHDESVLESSLARDALSVTLREERLRIRWWLAQQQQRNLEQSGVAELKFSDMRKQMRKSFRSGEENCLGPGWQLFCRQVVLMELRHVPGIFADVAAQIAATGSDEVSALNQLPPAPQKNQGFLTTYDSTPFIKWTPEQGLIKLKEAVDDVSAEDELNLYRGLEQMFGPLYNGTGVEAVLDECCTQRLPLKRAVFGARVDEVLAEPLTSLILLPKNFRRLAESHLPPGHFRMVNVIKPKYQPVHAQFSLAHIEGHLDEFPDFTRDPERASFPLPLERSTAVEDPDFDLVYFCQDGVNTFPSRSSSGGTSTAATPKLYWQLVSRTEDEIRDVLTAVQRTHTKFTGYMNAHLFRHLALQKYLLGWVERPTKTDELDEFAKWVVKEAQPIQTGRRDNVDNILHAPRKAVFERFSLSLSQMAELEIDGKIPRFRTAEGTMKFDVMRTWFRRRLRTNGV</sequence>
<dbReference type="Proteomes" id="UP000077671">
    <property type="component" value="Unassembled WGS sequence"/>
</dbReference>
<dbReference type="EMBL" id="CAJHJG010001128">
    <property type="protein sequence ID" value="CAD6909248.1"/>
    <property type="molecule type" value="Genomic_DNA"/>
</dbReference>